<evidence type="ECO:0000313" key="2">
    <source>
        <dbReference type="EMBL" id="PWK94762.1"/>
    </source>
</evidence>
<comment type="caution">
    <text evidence="2">The sequence shown here is derived from an EMBL/GenBank/DDBJ whole genome shotgun (WGS) entry which is preliminary data.</text>
</comment>
<feature type="compositionally biased region" description="Basic and acidic residues" evidence="1">
    <location>
        <begin position="73"/>
        <end position="91"/>
    </location>
</feature>
<organism evidence="2 3">
    <name type="scientific">Hallerella porci</name>
    <dbReference type="NCBI Taxonomy" id="1945871"/>
    <lineage>
        <taxon>Bacteria</taxon>
        <taxon>Pseudomonadati</taxon>
        <taxon>Fibrobacterota</taxon>
        <taxon>Fibrobacteria</taxon>
        <taxon>Fibrobacterales</taxon>
        <taxon>Fibrobacteraceae</taxon>
        <taxon>Hallerella</taxon>
    </lineage>
</organism>
<sequence length="91" mass="10460">MITVYKTEYFTRWFNRLRDARARAKIAMRILQTECGNFGDSKSVGDGVLEMRIDYARENNEVVILLAGGDKSTQQKDIAKAKEIKNEKEKS</sequence>
<dbReference type="Proteomes" id="UP000245523">
    <property type="component" value="Unassembled WGS sequence"/>
</dbReference>
<keyword evidence="3" id="KW-1185">Reference proteome</keyword>
<dbReference type="PANTHER" id="PTHR41791">
    <property type="entry name" value="SSL7039 PROTEIN"/>
    <property type="match status" value="1"/>
</dbReference>
<name>A0ABX5LJ78_9BACT</name>
<feature type="region of interest" description="Disordered" evidence="1">
    <location>
        <begin position="71"/>
        <end position="91"/>
    </location>
</feature>
<protein>
    <submittedName>
        <fullName evidence="2">Addiction module killer protein</fullName>
    </submittedName>
</protein>
<dbReference type="RefSeq" id="WP_106199094.1">
    <property type="nucleotide sequence ID" value="NZ_JAXEIU010000027.1"/>
</dbReference>
<gene>
    <name evidence="2" type="ORF">B0H50_1203</name>
</gene>
<dbReference type="InterPro" id="IPR014056">
    <property type="entry name" value="TypeIITA-like_toxin_pred"/>
</dbReference>
<reference evidence="2 3" key="1">
    <citation type="submission" date="2018-05" db="EMBL/GenBank/DDBJ databases">
        <title>Animal gut microbial communities from fecal samples from Wisconsin, USA.</title>
        <authorList>
            <person name="Neumann A."/>
        </authorList>
    </citation>
    <scope>NUCLEOTIDE SEQUENCE [LARGE SCALE GENOMIC DNA]</scope>
    <source>
        <strain evidence="2 3">UWS4</strain>
    </source>
</reference>
<evidence type="ECO:0000313" key="3">
    <source>
        <dbReference type="Proteomes" id="UP000245523"/>
    </source>
</evidence>
<dbReference type="NCBIfam" id="TIGR02683">
    <property type="entry name" value="upstrm_HI1419"/>
    <property type="match status" value="1"/>
</dbReference>
<proteinExistence type="predicted"/>
<dbReference type="PIRSF" id="PIRSF028744">
    <property type="entry name" value="Addict_mod_HI1419"/>
    <property type="match status" value="1"/>
</dbReference>
<accession>A0ABX5LJ78</accession>
<dbReference type="EMBL" id="QGHD01000020">
    <property type="protein sequence ID" value="PWK94762.1"/>
    <property type="molecule type" value="Genomic_DNA"/>
</dbReference>
<dbReference type="PANTHER" id="PTHR41791:SF1">
    <property type="entry name" value="SSL7039 PROTEIN"/>
    <property type="match status" value="1"/>
</dbReference>
<evidence type="ECO:0000256" key="1">
    <source>
        <dbReference type="SAM" id="MobiDB-lite"/>
    </source>
</evidence>